<dbReference type="SUPFAM" id="SSF52029">
    <property type="entry name" value="GroEL apical domain-like"/>
    <property type="match status" value="1"/>
</dbReference>
<evidence type="ECO:0000313" key="2">
    <source>
        <dbReference type="Proteomes" id="UP000245207"/>
    </source>
</evidence>
<sequence>MFDEMFKRKENVGARVMVANGFNIAIRSSTPKSCKFCNRNRNRCSGGETELLEEYQQQVYRCWKKTRITAFREIEQPFNIILDTCVQKLWFIIVEIGTERIEDRFALIKASEYRERFGLVLISEPIRPAHCLTSIQKYFRERKVVKAERGNAQERFYTTYGKQCQKVDRYEIRVENAFAGAGSQADQNWYTSKPISIREFGLLIVDSLEVCLVGAIGNLKITTFQGANVVVYDMLSTDPYVVVSLGEQYLKKMSSVKFLCVLFIIFFRIYSGTVIKEEVGLTLENAGSEVFGLAAKVVLTKDTTTIVGDGSTEELIYKWVA</sequence>
<dbReference type="STRING" id="35608.A0A2U1NRA2"/>
<reference evidence="1 2" key="1">
    <citation type="journal article" date="2018" name="Mol. Plant">
        <title>The genome of Artemisia annua provides insight into the evolution of Asteraceae family and artemisinin biosynthesis.</title>
        <authorList>
            <person name="Shen Q."/>
            <person name="Zhang L."/>
            <person name="Liao Z."/>
            <person name="Wang S."/>
            <person name="Yan T."/>
            <person name="Shi P."/>
            <person name="Liu M."/>
            <person name="Fu X."/>
            <person name="Pan Q."/>
            <person name="Wang Y."/>
            <person name="Lv Z."/>
            <person name="Lu X."/>
            <person name="Zhang F."/>
            <person name="Jiang W."/>
            <person name="Ma Y."/>
            <person name="Chen M."/>
            <person name="Hao X."/>
            <person name="Li L."/>
            <person name="Tang Y."/>
            <person name="Lv G."/>
            <person name="Zhou Y."/>
            <person name="Sun X."/>
            <person name="Brodelius P.E."/>
            <person name="Rose J.K.C."/>
            <person name="Tang K."/>
        </authorList>
    </citation>
    <scope>NUCLEOTIDE SEQUENCE [LARGE SCALE GENOMIC DNA]</scope>
    <source>
        <strain evidence="2">cv. Huhao1</strain>
        <tissue evidence="1">Leaf</tissue>
    </source>
</reference>
<protein>
    <submittedName>
        <fullName evidence="1">Chaperonin Cpn60</fullName>
    </submittedName>
</protein>
<gene>
    <name evidence="1" type="ORF">CTI12_AA199450</name>
</gene>
<dbReference type="Proteomes" id="UP000245207">
    <property type="component" value="Unassembled WGS sequence"/>
</dbReference>
<comment type="caution">
    <text evidence="1">The sequence shown here is derived from an EMBL/GenBank/DDBJ whole genome shotgun (WGS) entry which is preliminary data.</text>
</comment>
<dbReference type="Gene3D" id="3.50.7.10">
    <property type="entry name" value="GroEL"/>
    <property type="match status" value="1"/>
</dbReference>
<organism evidence="1 2">
    <name type="scientific">Artemisia annua</name>
    <name type="common">Sweet wormwood</name>
    <dbReference type="NCBI Taxonomy" id="35608"/>
    <lineage>
        <taxon>Eukaryota</taxon>
        <taxon>Viridiplantae</taxon>
        <taxon>Streptophyta</taxon>
        <taxon>Embryophyta</taxon>
        <taxon>Tracheophyta</taxon>
        <taxon>Spermatophyta</taxon>
        <taxon>Magnoliopsida</taxon>
        <taxon>eudicotyledons</taxon>
        <taxon>Gunneridae</taxon>
        <taxon>Pentapetalae</taxon>
        <taxon>asterids</taxon>
        <taxon>campanulids</taxon>
        <taxon>Asterales</taxon>
        <taxon>Asteraceae</taxon>
        <taxon>Asteroideae</taxon>
        <taxon>Anthemideae</taxon>
        <taxon>Artemisiinae</taxon>
        <taxon>Artemisia</taxon>
    </lineage>
</organism>
<dbReference type="InterPro" id="IPR027409">
    <property type="entry name" value="GroEL-like_apical_dom_sf"/>
</dbReference>
<accession>A0A2U1NRA2</accession>
<evidence type="ECO:0000313" key="1">
    <source>
        <dbReference type="EMBL" id="PWA76035.1"/>
    </source>
</evidence>
<keyword evidence="2" id="KW-1185">Reference proteome</keyword>
<dbReference type="AlphaFoldDB" id="A0A2U1NRA2"/>
<proteinExistence type="predicted"/>
<name>A0A2U1NRA2_ARTAN</name>
<dbReference type="EMBL" id="PKPP01002320">
    <property type="protein sequence ID" value="PWA76035.1"/>
    <property type="molecule type" value="Genomic_DNA"/>
</dbReference>